<protein>
    <submittedName>
        <fullName evidence="3">ABC transporter permease</fullName>
    </submittedName>
</protein>
<dbReference type="Proteomes" id="UP000823850">
    <property type="component" value="Unassembled WGS sequence"/>
</dbReference>
<feature type="transmembrane region" description="Helical" evidence="1">
    <location>
        <begin position="151"/>
        <end position="170"/>
    </location>
</feature>
<evidence type="ECO:0000256" key="1">
    <source>
        <dbReference type="SAM" id="Phobius"/>
    </source>
</evidence>
<organism evidence="3 4">
    <name type="scientific">Candidatus Blautia stercoripullorum</name>
    <dbReference type="NCBI Taxonomy" id="2838502"/>
    <lineage>
        <taxon>Bacteria</taxon>
        <taxon>Bacillati</taxon>
        <taxon>Bacillota</taxon>
        <taxon>Clostridia</taxon>
        <taxon>Lachnospirales</taxon>
        <taxon>Lachnospiraceae</taxon>
        <taxon>Blautia</taxon>
    </lineage>
</organism>
<evidence type="ECO:0000259" key="2">
    <source>
        <dbReference type="Pfam" id="PF20047"/>
    </source>
</evidence>
<name>A0A9D2RA47_9FIRM</name>
<accession>A0A9D2RA47</accession>
<gene>
    <name evidence="3" type="ORF">H9913_08130</name>
</gene>
<comment type="caution">
    <text evidence="3">The sequence shown here is derived from an EMBL/GenBank/DDBJ whole genome shotgun (WGS) entry which is preliminary data.</text>
</comment>
<evidence type="ECO:0000313" key="3">
    <source>
        <dbReference type="EMBL" id="HJD39985.1"/>
    </source>
</evidence>
<feature type="transmembrane region" description="Helical" evidence="1">
    <location>
        <begin position="20"/>
        <end position="41"/>
    </location>
</feature>
<feature type="domain" description="DUF6449" evidence="2">
    <location>
        <begin position="456"/>
        <end position="598"/>
    </location>
</feature>
<dbReference type="InterPro" id="IPR045611">
    <property type="entry name" value="DUF6449"/>
</dbReference>
<feature type="transmembrane region" description="Helical" evidence="1">
    <location>
        <begin position="280"/>
        <end position="299"/>
    </location>
</feature>
<feature type="transmembrane region" description="Helical" evidence="1">
    <location>
        <begin position="241"/>
        <end position="260"/>
    </location>
</feature>
<reference evidence="3" key="2">
    <citation type="submission" date="2021-04" db="EMBL/GenBank/DDBJ databases">
        <authorList>
            <person name="Gilroy R."/>
        </authorList>
    </citation>
    <scope>NUCLEOTIDE SEQUENCE</scope>
    <source>
        <strain evidence="3">ChiW19-6364</strain>
    </source>
</reference>
<proteinExistence type="predicted"/>
<feature type="transmembrane region" description="Helical" evidence="1">
    <location>
        <begin position="305"/>
        <end position="327"/>
    </location>
</feature>
<sequence length="699" mass="79385">MTSRNYLLKSIKGNIRRNFWLMILFFLAFLAAMPVGTLTALDGARHTYRAGQVYLRNTVMHCAENSLILVMVMICGALAALAVFSYLYSQEKIDFYHSLPLKRAELFTVQFLSGFLMFLIPYVINVVLTLAVGFFYGGVDQTVLKIVGAHTLLNVIYFLAIYGAAVLAILLTGNLFMGILGFFALIFYGPVLYMTFVRMNERFFETIVQELDRDSGVFLSPATAYIAGNTAVSNIKWLGIYLLYGAILAVILILGDIWIYRMRSSESFHKAIAFRKLEPVIKICIILPAALLVALFFSGYMYNQFLWMVVAALALALVFSMIFDFLCTMDIFRALKPKVSTGVILAGLILILGGYRTDITGVDTFLPKEDKIASMSLYLPSITTQFQYPENIGAESPSFTQSLTEQSVENFQEIYALAEKGVDYFKKNKDYAADVQTLQEDGRSAETTMVSVYIGYHMKSGQNVYRMYYLPETEELVENIGRVYDNWEYRESILPTTYISAEDIDNIYTYSFSETGKPLTISDEKLSALIKTYQSELENMTFAQSQDEKIVGWMEVHEGVQTEEGSMEYSTDSSYSYSYNLPVYAGFQKTRDMLEKMGNPMPESIDQDQVESIVLSRYLYENGEDQYLEKEYTAQEDIQKIISQATFGEGRFSVGSHMNYDITCEIVWKDKEKENLVFSIFEDSSLTKILEQLNQAHSD</sequence>
<keyword evidence="1" id="KW-0812">Transmembrane</keyword>
<feature type="transmembrane region" description="Helical" evidence="1">
    <location>
        <begin position="339"/>
        <end position="355"/>
    </location>
</feature>
<reference evidence="3" key="1">
    <citation type="journal article" date="2021" name="PeerJ">
        <title>Extensive microbial diversity within the chicken gut microbiome revealed by metagenomics and culture.</title>
        <authorList>
            <person name="Gilroy R."/>
            <person name="Ravi A."/>
            <person name="Getino M."/>
            <person name="Pursley I."/>
            <person name="Horton D.L."/>
            <person name="Alikhan N.F."/>
            <person name="Baker D."/>
            <person name="Gharbi K."/>
            <person name="Hall N."/>
            <person name="Watson M."/>
            <person name="Adriaenssens E.M."/>
            <person name="Foster-Nyarko E."/>
            <person name="Jarju S."/>
            <person name="Secka A."/>
            <person name="Antonio M."/>
            <person name="Oren A."/>
            <person name="Chaudhuri R.R."/>
            <person name="La Ragione R."/>
            <person name="Hildebrand F."/>
            <person name="Pallen M.J."/>
        </authorList>
    </citation>
    <scope>NUCLEOTIDE SEQUENCE</scope>
    <source>
        <strain evidence="3">ChiW19-6364</strain>
    </source>
</reference>
<keyword evidence="1" id="KW-1133">Transmembrane helix</keyword>
<keyword evidence="1" id="KW-0472">Membrane</keyword>
<dbReference type="Pfam" id="PF20047">
    <property type="entry name" value="DUF6449"/>
    <property type="match status" value="1"/>
</dbReference>
<feature type="transmembrane region" description="Helical" evidence="1">
    <location>
        <begin position="108"/>
        <end position="139"/>
    </location>
</feature>
<dbReference type="AlphaFoldDB" id="A0A9D2RA47"/>
<feature type="transmembrane region" description="Helical" evidence="1">
    <location>
        <begin position="176"/>
        <end position="196"/>
    </location>
</feature>
<dbReference type="EMBL" id="DWUX01000145">
    <property type="protein sequence ID" value="HJD39985.1"/>
    <property type="molecule type" value="Genomic_DNA"/>
</dbReference>
<evidence type="ECO:0000313" key="4">
    <source>
        <dbReference type="Proteomes" id="UP000823850"/>
    </source>
</evidence>
<feature type="transmembrane region" description="Helical" evidence="1">
    <location>
        <begin position="62"/>
        <end position="88"/>
    </location>
</feature>